<gene>
    <name evidence="2" type="ORF">R2D22_16165</name>
</gene>
<evidence type="ECO:0000313" key="3">
    <source>
        <dbReference type="Proteomes" id="UP001301731"/>
    </source>
</evidence>
<proteinExistence type="predicted"/>
<organism evidence="2 3">
    <name type="scientific">Streptomyces solicathayae</name>
    <dbReference type="NCBI Taxonomy" id="3081768"/>
    <lineage>
        <taxon>Bacteria</taxon>
        <taxon>Bacillati</taxon>
        <taxon>Actinomycetota</taxon>
        <taxon>Actinomycetes</taxon>
        <taxon>Kitasatosporales</taxon>
        <taxon>Streptomycetaceae</taxon>
        <taxon>Streptomyces</taxon>
    </lineage>
</organism>
<dbReference type="EMBL" id="CP137573">
    <property type="protein sequence ID" value="WOX22850.1"/>
    <property type="molecule type" value="Genomic_DNA"/>
</dbReference>
<sequence>MSVLRKTLPAVVLAATTVLGAGGGARAIAPEADVAHHGHVTLWKGRIGVLLESGNHGPSPLPGATVRLTFSAPPAPGQELPAACLWGGDRVVLCGTGPLRASGAVRELALELRTAGEPEELTVEVDTAWNGGASDRNPKNNEHEVLVLATGDPYVF</sequence>
<protein>
    <submittedName>
        <fullName evidence="2">Uncharacterized protein</fullName>
    </submittedName>
</protein>
<keyword evidence="3" id="KW-1185">Reference proteome</keyword>
<evidence type="ECO:0000313" key="2">
    <source>
        <dbReference type="EMBL" id="WOX22850.1"/>
    </source>
</evidence>
<evidence type="ECO:0000256" key="1">
    <source>
        <dbReference type="SAM" id="SignalP"/>
    </source>
</evidence>
<name>A0ABZ0LU55_9ACTN</name>
<keyword evidence="1" id="KW-0732">Signal</keyword>
<accession>A0ABZ0LU55</accession>
<feature type="signal peptide" evidence="1">
    <location>
        <begin position="1"/>
        <end position="21"/>
    </location>
</feature>
<dbReference type="RefSeq" id="WP_318104174.1">
    <property type="nucleotide sequence ID" value="NZ_CP137573.1"/>
</dbReference>
<feature type="chain" id="PRO_5045820087" evidence="1">
    <location>
        <begin position="22"/>
        <end position="156"/>
    </location>
</feature>
<dbReference type="Proteomes" id="UP001301731">
    <property type="component" value="Chromosome"/>
</dbReference>
<reference evidence="2 3" key="1">
    <citation type="submission" date="2023-10" db="EMBL/GenBank/DDBJ databases">
        <title>The genome sequence of Streptomyces sp. HUAS YS2.</title>
        <authorList>
            <person name="Mo P."/>
        </authorList>
    </citation>
    <scope>NUCLEOTIDE SEQUENCE [LARGE SCALE GENOMIC DNA]</scope>
    <source>
        <strain evidence="2 3">HUAS YS2</strain>
    </source>
</reference>